<comment type="caution">
    <text evidence="2">The sequence shown here is derived from an EMBL/GenBank/DDBJ whole genome shotgun (WGS) entry which is preliminary data.</text>
</comment>
<dbReference type="GO" id="GO:0004803">
    <property type="term" value="F:transposase activity"/>
    <property type="evidence" value="ECO:0007669"/>
    <property type="project" value="InterPro"/>
</dbReference>
<dbReference type="InterPro" id="IPR002686">
    <property type="entry name" value="Transposase_17"/>
</dbReference>
<dbReference type="AlphaFoldDB" id="A0A3P1CDG8"/>
<name>A0A3P1CDG8_9BACT</name>
<dbReference type="NCBIfam" id="NF047646">
    <property type="entry name" value="REP_Tyr_transpos"/>
    <property type="match status" value="1"/>
</dbReference>
<dbReference type="OrthoDB" id="9788881at2"/>
<dbReference type="GO" id="GO:0006313">
    <property type="term" value="P:DNA transposition"/>
    <property type="evidence" value="ECO:0007669"/>
    <property type="project" value="InterPro"/>
</dbReference>
<sequence length="180" mass="21232">MSEFLKATVEDAPYFITLTTVGWVDIFTRSIYSYEIVKNLQFCQQNRGLEIYAYVIMSSHLHLIVRRQKQHGLLNELLRDFKSVTAKKILKMINESPEESRKSWLMHLFTYYAKYEKQNSALMFWQKTTHPVQLWSNKMIDQKLNYIHMNPVKAGIVPEPQDYIFSSACPESPLRVLDAF</sequence>
<evidence type="ECO:0000259" key="1">
    <source>
        <dbReference type="SMART" id="SM01321"/>
    </source>
</evidence>
<accession>A0A3P1CDG8</accession>
<reference evidence="2 3" key="1">
    <citation type="submission" date="2018-11" db="EMBL/GenBank/DDBJ databases">
        <authorList>
            <person name="Zhou Z."/>
            <person name="Wang G."/>
        </authorList>
    </citation>
    <scope>NUCLEOTIDE SEQUENCE [LARGE SCALE GENOMIC DNA]</scope>
    <source>
        <strain evidence="2 3">KCTC42998</strain>
    </source>
</reference>
<dbReference type="PANTHER" id="PTHR36966">
    <property type="entry name" value="REP-ASSOCIATED TYROSINE TRANSPOSASE"/>
    <property type="match status" value="1"/>
</dbReference>
<dbReference type="Pfam" id="PF01797">
    <property type="entry name" value="Y1_Tnp"/>
    <property type="match status" value="1"/>
</dbReference>
<protein>
    <submittedName>
        <fullName evidence="2">Transposase</fullName>
    </submittedName>
</protein>
<dbReference type="Proteomes" id="UP000274271">
    <property type="component" value="Unassembled WGS sequence"/>
</dbReference>
<dbReference type="RefSeq" id="WP_124909021.1">
    <property type="nucleotide sequence ID" value="NZ_RQJP01000005.1"/>
</dbReference>
<evidence type="ECO:0000313" key="3">
    <source>
        <dbReference type="Proteomes" id="UP000274271"/>
    </source>
</evidence>
<dbReference type="PANTHER" id="PTHR36966:SF1">
    <property type="entry name" value="REP-ASSOCIATED TYROSINE TRANSPOSASE"/>
    <property type="match status" value="1"/>
</dbReference>
<dbReference type="SMART" id="SM01321">
    <property type="entry name" value="Y1_Tnp"/>
    <property type="match status" value="1"/>
</dbReference>
<proteinExistence type="predicted"/>
<dbReference type="GO" id="GO:0043565">
    <property type="term" value="F:sequence-specific DNA binding"/>
    <property type="evidence" value="ECO:0007669"/>
    <property type="project" value="TreeGrafter"/>
</dbReference>
<dbReference type="InterPro" id="IPR052715">
    <property type="entry name" value="RAYT_transposase"/>
</dbReference>
<dbReference type="EMBL" id="RQJP01000005">
    <property type="protein sequence ID" value="RRB11352.1"/>
    <property type="molecule type" value="Genomic_DNA"/>
</dbReference>
<keyword evidence="3" id="KW-1185">Reference proteome</keyword>
<feature type="domain" description="Transposase IS200-like" evidence="1">
    <location>
        <begin position="9"/>
        <end position="126"/>
    </location>
</feature>
<dbReference type="SUPFAM" id="SSF143422">
    <property type="entry name" value="Transposase IS200-like"/>
    <property type="match status" value="1"/>
</dbReference>
<dbReference type="InterPro" id="IPR036515">
    <property type="entry name" value="Transposase_17_sf"/>
</dbReference>
<gene>
    <name evidence="2" type="ORF">EHT87_22960</name>
</gene>
<organism evidence="2 3">
    <name type="scientific">Larkinella knui</name>
    <dbReference type="NCBI Taxonomy" id="2025310"/>
    <lineage>
        <taxon>Bacteria</taxon>
        <taxon>Pseudomonadati</taxon>
        <taxon>Bacteroidota</taxon>
        <taxon>Cytophagia</taxon>
        <taxon>Cytophagales</taxon>
        <taxon>Spirosomataceae</taxon>
        <taxon>Larkinella</taxon>
    </lineage>
</organism>
<dbReference type="Gene3D" id="3.30.70.1290">
    <property type="entry name" value="Transposase IS200-like"/>
    <property type="match status" value="1"/>
</dbReference>
<evidence type="ECO:0000313" key="2">
    <source>
        <dbReference type="EMBL" id="RRB11352.1"/>
    </source>
</evidence>